<keyword evidence="2" id="KW-1185">Reference proteome</keyword>
<dbReference type="HOGENOM" id="CLU_1789060_0_0_1"/>
<name>T1GGS0_MEGSC</name>
<evidence type="ECO:0000313" key="1">
    <source>
        <dbReference type="EnsemblMetazoa" id="MESCA002598-PA"/>
    </source>
</evidence>
<accession>T1GGS0</accession>
<reference evidence="1" key="2">
    <citation type="submission" date="2015-06" db="UniProtKB">
        <authorList>
            <consortium name="EnsemblMetazoa"/>
        </authorList>
    </citation>
    <scope>IDENTIFICATION</scope>
</reference>
<dbReference type="Proteomes" id="UP000015102">
    <property type="component" value="Unassembled WGS sequence"/>
</dbReference>
<reference evidence="2" key="1">
    <citation type="submission" date="2013-02" db="EMBL/GenBank/DDBJ databases">
        <authorList>
            <person name="Hughes D."/>
        </authorList>
    </citation>
    <scope>NUCLEOTIDE SEQUENCE</scope>
    <source>
        <strain>Durham</strain>
        <strain evidence="2">NC isolate 2 -- Noor lab</strain>
    </source>
</reference>
<evidence type="ECO:0000313" key="2">
    <source>
        <dbReference type="Proteomes" id="UP000015102"/>
    </source>
</evidence>
<proteinExistence type="predicted"/>
<dbReference type="AlphaFoldDB" id="T1GGS0"/>
<organism evidence="1 2">
    <name type="scientific">Megaselia scalaris</name>
    <name type="common">Humpbacked fly</name>
    <name type="synonym">Phora scalaris</name>
    <dbReference type="NCBI Taxonomy" id="36166"/>
    <lineage>
        <taxon>Eukaryota</taxon>
        <taxon>Metazoa</taxon>
        <taxon>Ecdysozoa</taxon>
        <taxon>Arthropoda</taxon>
        <taxon>Hexapoda</taxon>
        <taxon>Insecta</taxon>
        <taxon>Pterygota</taxon>
        <taxon>Neoptera</taxon>
        <taxon>Endopterygota</taxon>
        <taxon>Diptera</taxon>
        <taxon>Brachycera</taxon>
        <taxon>Muscomorpha</taxon>
        <taxon>Platypezoidea</taxon>
        <taxon>Phoridae</taxon>
        <taxon>Megaseliini</taxon>
        <taxon>Megaselia</taxon>
    </lineage>
</organism>
<protein>
    <submittedName>
        <fullName evidence="1">Uncharacterized protein</fullName>
    </submittedName>
</protein>
<dbReference type="EMBL" id="CAQQ02006247">
    <property type="status" value="NOT_ANNOTATED_CDS"/>
    <property type="molecule type" value="Genomic_DNA"/>
</dbReference>
<sequence>MICSGELNAIFPQEVYKNKRREESKAQGRCITQTELSRNEWALEFVKKNAVISPSSSSSSNLKYEGLIERLKSLGKILPEGLMTDLQFLQDLELRLNRIAIWICHRLRKRLLHLGLMLENLASQSIFPVLNPEGVHWPTHRRTLE</sequence>
<dbReference type="EnsemblMetazoa" id="MESCA002598-RA">
    <property type="protein sequence ID" value="MESCA002598-PA"/>
    <property type="gene ID" value="MESCA002598"/>
</dbReference>
<dbReference type="EMBL" id="CAQQ02006246">
    <property type="status" value="NOT_ANNOTATED_CDS"/>
    <property type="molecule type" value="Genomic_DNA"/>
</dbReference>